<dbReference type="InterPro" id="IPR004879">
    <property type="entry name" value="Ssp411-like_TRX"/>
</dbReference>
<dbReference type="Pfam" id="PF03190">
    <property type="entry name" value="Thioredox_DsbH"/>
    <property type="match status" value="1"/>
</dbReference>
<dbReference type="AlphaFoldDB" id="A0A5B8Z561"/>
<dbReference type="PANTHER" id="PTHR42899:SF1">
    <property type="entry name" value="SPERMATOGENESIS-ASSOCIATED PROTEIN 20"/>
    <property type="match status" value="1"/>
</dbReference>
<accession>A0A5B8Z561</accession>
<name>A0A5B8Z561_CYTDA</name>
<dbReference type="OrthoDB" id="9762614at2"/>
<dbReference type="SUPFAM" id="SSF52833">
    <property type="entry name" value="Thioredoxin-like"/>
    <property type="match status" value="1"/>
</dbReference>
<dbReference type="Proteomes" id="UP000321555">
    <property type="component" value="Chromosome"/>
</dbReference>
<evidence type="ECO:0000313" key="3">
    <source>
        <dbReference type="Proteomes" id="UP000321555"/>
    </source>
</evidence>
<dbReference type="InterPro" id="IPR036249">
    <property type="entry name" value="Thioredoxin-like_sf"/>
</dbReference>
<feature type="domain" description="Spermatogenesis-associated protein 20-like TRX" evidence="1">
    <location>
        <begin position="15"/>
        <end position="162"/>
    </location>
</feature>
<evidence type="ECO:0000259" key="1">
    <source>
        <dbReference type="Pfam" id="PF03190"/>
    </source>
</evidence>
<dbReference type="STRING" id="1742359.GCA_001439625_01816"/>
<organism evidence="2 3">
    <name type="scientific">Cytobacillus dafuensis</name>
    <name type="common">Bacillus dafuensis</name>
    <dbReference type="NCBI Taxonomy" id="1742359"/>
    <lineage>
        <taxon>Bacteria</taxon>
        <taxon>Bacillati</taxon>
        <taxon>Bacillota</taxon>
        <taxon>Bacilli</taxon>
        <taxon>Bacillales</taxon>
        <taxon>Bacillaceae</taxon>
        <taxon>Cytobacillus</taxon>
    </lineage>
</organism>
<keyword evidence="3" id="KW-1185">Reference proteome</keyword>
<dbReference type="EMBL" id="CP042593">
    <property type="protein sequence ID" value="QED48215.1"/>
    <property type="molecule type" value="Genomic_DNA"/>
</dbReference>
<gene>
    <name evidence="2" type="ORF">FSZ17_13740</name>
</gene>
<evidence type="ECO:0000313" key="2">
    <source>
        <dbReference type="EMBL" id="QED48215.1"/>
    </source>
</evidence>
<sequence>MQSFLSEDRYSPTYNWLVQSKSPYLKQYEKNPVNWLEWSLEAFEKAKREGKAVFVSIGYSECHLCNAMKQESFEDDETARLLNERFITIKVDREELPDIDSIYMNVCEMMTGHGGWPLSVFLTPDQKPFYAGTYFPKESLNGTPGFKELIIQLYDQFTNSRDR</sequence>
<dbReference type="InterPro" id="IPR024705">
    <property type="entry name" value="Ssp411"/>
</dbReference>
<dbReference type="Gene3D" id="3.40.30.10">
    <property type="entry name" value="Glutaredoxin"/>
    <property type="match status" value="1"/>
</dbReference>
<dbReference type="PANTHER" id="PTHR42899">
    <property type="entry name" value="SPERMATOGENESIS-ASSOCIATED PROTEIN 20"/>
    <property type="match status" value="1"/>
</dbReference>
<protein>
    <submittedName>
        <fullName evidence="2">Thioredoxin domain-containing protein</fullName>
    </submittedName>
</protein>
<proteinExistence type="predicted"/>
<reference evidence="3" key="1">
    <citation type="submission" date="2019-08" db="EMBL/GenBank/DDBJ databases">
        <authorList>
            <person name="Zheng X."/>
        </authorList>
    </citation>
    <scope>NUCLEOTIDE SEQUENCE [LARGE SCALE GENOMIC DNA]</scope>
    <source>
        <strain evidence="3">FJAT-25496</strain>
    </source>
</reference>
<dbReference type="KEGG" id="bda:FSZ17_13740"/>
<dbReference type="CDD" id="cd02955">
    <property type="entry name" value="SSP411"/>
    <property type="match status" value="1"/>
</dbReference>